<evidence type="ECO:0000259" key="4">
    <source>
        <dbReference type="PROSITE" id="PS50043"/>
    </source>
</evidence>
<protein>
    <submittedName>
        <fullName evidence="5">DNA-binding CsgD family transcriptional regulator</fullName>
    </submittedName>
</protein>
<comment type="caution">
    <text evidence="5">The sequence shown here is derived from an EMBL/GenBank/DDBJ whole genome shotgun (WGS) entry which is preliminary data.</text>
</comment>
<evidence type="ECO:0000313" key="5">
    <source>
        <dbReference type="EMBL" id="ROP29868.1"/>
    </source>
</evidence>
<dbReference type="GO" id="GO:0003677">
    <property type="term" value="F:DNA binding"/>
    <property type="evidence" value="ECO:0007669"/>
    <property type="project" value="UniProtKB-KW"/>
</dbReference>
<name>A0A3N1GI42_9ACTN</name>
<dbReference type="PROSITE" id="PS50043">
    <property type="entry name" value="HTH_LUXR_2"/>
    <property type="match status" value="1"/>
</dbReference>
<sequence>MVSRNGRPRPVRAPHSGNARAPVHHSGRARTAPYGVVAELTEIVAAPEPITARAEAVLTTLRHRFRFDAGRISLLDPERRIQPTLISHGYDQRTQDYLEGRGLIHDVEVVGLHRHAAPVRMSSLPVPPAELPVWAEYLRPAGFREGIAVPLRTADGRYLGLFGACTEAATPICDATCRLLARVGGLVAHAVDPMRTIAAMAGLVTDAVAGVILTRGGNTEALPGLPGHRLLAPGSPVLEEATSCYRDGDSRAGFLTPTRPPDPPGYLKVTMLACVDQLPHHLTAVVVLHPAGDLHHLSHREMATLGHLITGGTPEQIAAVLHIPLSSVIASLEQARTKLGARSSAAAVMRAADLGLYLPPATASGCPLTPE</sequence>
<evidence type="ECO:0000256" key="1">
    <source>
        <dbReference type="ARBA" id="ARBA00023015"/>
    </source>
</evidence>
<keyword evidence="5" id="KW-0238">DNA-binding</keyword>
<feature type="compositionally biased region" description="Basic residues" evidence="3">
    <location>
        <begin position="1"/>
        <end position="12"/>
    </location>
</feature>
<dbReference type="InterPro" id="IPR003018">
    <property type="entry name" value="GAF"/>
</dbReference>
<dbReference type="Gene3D" id="3.30.450.40">
    <property type="match status" value="1"/>
</dbReference>
<evidence type="ECO:0000256" key="3">
    <source>
        <dbReference type="SAM" id="MobiDB-lite"/>
    </source>
</evidence>
<organism evidence="5 6">
    <name type="scientific">Couchioplanes caeruleus</name>
    <dbReference type="NCBI Taxonomy" id="56438"/>
    <lineage>
        <taxon>Bacteria</taxon>
        <taxon>Bacillati</taxon>
        <taxon>Actinomycetota</taxon>
        <taxon>Actinomycetes</taxon>
        <taxon>Micromonosporales</taxon>
        <taxon>Micromonosporaceae</taxon>
        <taxon>Couchioplanes</taxon>
    </lineage>
</organism>
<dbReference type="InterPro" id="IPR036388">
    <property type="entry name" value="WH-like_DNA-bd_sf"/>
</dbReference>
<keyword evidence="1" id="KW-0805">Transcription regulation</keyword>
<keyword evidence="2" id="KW-0804">Transcription</keyword>
<dbReference type="InterPro" id="IPR029016">
    <property type="entry name" value="GAF-like_dom_sf"/>
</dbReference>
<accession>A0A3N1GI42</accession>
<proteinExistence type="predicted"/>
<reference evidence="5 6" key="1">
    <citation type="submission" date="2018-11" db="EMBL/GenBank/DDBJ databases">
        <title>Sequencing the genomes of 1000 actinobacteria strains.</title>
        <authorList>
            <person name="Klenk H.-P."/>
        </authorList>
    </citation>
    <scope>NUCLEOTIDE SEQUENCE [LARGE SCALE GENOMIC DNA]</scope>
    <source>
        <strain evidence="5 6">DSM 43634</strain>
    </source>
</reference>
<dbReference type="SUPFAM" id="SSF46894">
    <property type="entry name" value="C-terminal effector domain of the bipartite response regulators"/>
    <property type="match status" value="1"/>
</dbReference>
<dbReference type="SMART" id="SM00421">
    <property type="entry name" value="HTH_LUXR"/>
    <property type="match status" value="1"/>
</dbReference>
<dbReference type="EMBL" id="RJKL01000001">
    <property type="protein sequence ID" value="ROP29868.1"/>
    <property type="molecule type" value="Genomic_DNA"/>
</dbReference>
<dbReference type="AlphaFoldDB" id="A0A3N1GI42"/>
<dbReference type="Pfam" id="PF00196">
    <property type="entry name" value="GerE"/>
    <property type="match status" value="1"/>
</dbReference>
<dbReference type="GO" id="GO:0006355">
    <property type="term" value="P:regulation of DNA-templated transcription"/>
    <property type="evidence" value="ECO:0007669"/>
    <property type="project" value="InterPro"/>
</dbReference>
<gene>
    <name evidence="5" type="ORF">EDD30_2689</name>
</gene>
<dbReference type="Gene3D" id="1.10.10.10">
    <property type="entry name" value="Winged helix-like DNA-binding domain superfamily/Winged helix DNA-binding domain"/>
    <property type="match status" value="1"/>
</dbReference>
<evidence type="ECO:0000313" key="6">
    <source>
        <dbReference type="Proteomes" id="UP000271683"/>
    </source>
</evidence>
<dbReference type="Pfam" id="PF01590">
    <property type="entry name" value="GAF"/>
    <property type="match status" value="1"/>
</dbReference>
<dbReference type="InterPro" id="IPR016032">
    <property type="entry name" value="Sig_transdc_resp-reg_C-effctor"/>
</dbReference>
<dbReference type="Proteomes" id="UP000271683">
    <property type="component" value="Unassembled WGS sequence"/>
</dbReference>
<evidence type="ECO:0000256" key="2">
    <source>
        <dbReference type="ARBA" id="ARBA00023163"/>
    </source>
</evidence>
<feature type="domain" description="HTH luxR-type" evidence="4">
    <location>
        <begin position="290"/>
        <end position="355"/>
    </location>
</feature>
<dbReference type="InterPro" id="IPR000792">
    <property type="entry name" value="Tscrpt_reg_LuxR_C"/>
</dbReference>
<feature type="region of interest" description="Disordered" evidence="3">
    <location>
        <begin position="1"/>
        <end position="30"/>
    </location>
</feature>
<dbReference type="SUPFAM" id="SSF55781">
    <property type="entry name" value="GAF domain-like"/>
    <property type="match status" value="1"/>
</dbReference>